<gene>
    <name evidence="2" type="ORF">AOB46_08385</name>
</gene>
<proteinExistence type="predicted"/>
<name>A0A0N0ZXB1_CHRID</name>
<evidence type="ECO:0000313" key="3">
    <source>
        <dbReference type="Proteomes" id="UP000037953"/>
    </source>
</evidence>
<dbReference type="SUPFAM" id="SSF159888">
    <property type="entry name" value="YdhG-like"/>
    <property type="match status" value="1"/>
</dbReference>
<organism evidence="2 3">
    <name type="scientific">Chryseobacterium indologenes</name>
    <name type="common">Flavobacterium indologenes</name>
    <dbReference type="NCBI Taxonomy" id="253"/>
    <lineage>
        <taxon>Bacteria</taxon>
        <taxon>Pseudomonadati</taxon>
        <taxon>Bacteroidota</taxon>
        <taxon>Flavobacteriia</taxon>
        <taxon>Flavobacteriales</taxon>
        <taxon>Weeksellaceae</taxon>
        <taxon>Chryseobacterium group</taxon>
        <taxon>Chryseobacterium</taxon>
    </lineage>
</organism>
<dbReference type="InterPro" id="IPR014922">
    <property type="entry name" value="YdhG-like"/>
</dbReference>
<dbReference type="Pfam" id="PF08818">
    <property type="entry name" value="DUF1801"/>
    <property type="match status" value="1"/>
</dbReference>
<feature type="domain" description="YdhG-like" evidence="1">
    <location>
        <begin position="20"/>
        <end position="116"/>
    </location>
</feature>
<dbReference type="AlphaFoldDB" id="A0A0N0ZXB1"/>
<comment type="caution">
    <text evidence="2">The sequence shown here is derived from an EMBL/GenBank/DDBJ whole genome shotgun (WGS) entry which is preliminary data.</text>
</comment>
<dbReference type="RefSeq" id="WP_062698214.1">
    <property type="nucleotide sequence ID" value="NZ_LJOD01000004.1"/>
</dbReference>
<dbReference type="Proteomes" id="UP000037953">
    <property type="component" value="Unassembled WGS sequence"/>
</dbReference>
<evidence type="ECO:0000313" key="2">
    <source>
        <dbReference type="EMBL" id="KPE51660.1"/>
    </source>
</evidence>
<evidence type="ECO:0000259" key="1">
    <source>
        <dbReference type="Pfam" id="PF08818"/>
    </source>
</evidence>
<dbReference type="PATRIC" id="fig|253.9.peg.3420"/>
<dbReference type="EMBL" id="LJOD01000004">
    <property type="protein sequence ID" value="KPE51660.1"/>
    <property type="molecule type" value="Genomic_DNA"/>
</dbReference>
<sequence>MEKYNAKVDEYIEKSPDFAKPVLLYLRETIHEMCPDAEETIKWKFPTFMYKGKILCSITAFKQYCSLGFWLHQEMKTIKELETSAEKSSMFSLGKITRMEDLPSKTLLKKAIKEAMELTDMGVTMKKAAPSKTETEIPDYFQKALNTNEKALQVFQKASPSFRKEYINWIIEAKTENTRHKRMEQALEWISEGKGRNWKYERKIS</sequence>
<dbReference type="OrthoDB" id="9800461at2"/>
<dbReference type="Pfam" id="PF13376">
    <property type="entry name" value="OmdA"/>
    <property type="match status" value="1"/>
</dbReference>
<reference evidence="2 3" key="1">
    <citation type="journal article" date="2015" name="Genom Data">
        <title>Draft genome sequence of a multidrug-resistant Chryseobacterium indologenes isolate from Malaysia.</title>
        <authorList>
            <person name="Yu C.Y."/>
            <person name="Ang G.Y."/>
            <person name="Cheng H.J."/>
            <person name="Cheong Y.M."/>
            <person name="Yin W.F."/>
            <person name="Chan K.G."/>
        </authorList>
    </citation>
    <scope>NUCLEOTIDE SEQUENCE [LARGE SCALE GENOMIC DNA]</scope>
    <source>
        <strain evidence="2 3">CI_885</strain>
    </source>
</reference>
<protein>
    <recommendedName>
        <fullName evidence="1">YdhG-like domain-containing protein</fullName>
    </recommendedName>
</protein>
<reference evidence="3" key="2">
    <citation type="submission" date="2015-09" db="EMBL/GenBank/DDBJ databases">
        <title>Draft genome sequence of a multidrug-resistant Chryseobacterium indologenes isolate from Malaysia.</title>
        <authorList>
            <person name="Yu C.Y."/>
            <person name="Ang G.Y."/>
            <person name="Chan K.-G."/>
        </authorList>
    </citation>
    <scope>NUCLEOTIDE SEQUENCE [LARGE SCALE GENOMIC DNA]</scope>
    <source>
        <strain evidence="3">CI_885</strain>
    </source>
</reference>
<accession>A0A0N0ZXB1</accession>
<dbReference type="Gene3D" id="3.90.1150.200">
    <property type="match status" value="1"/>
</dbReference>